<comment type="caution">
    <text evidence="6">The sequence shown here is derived from an EMBL/GenBank/DDBJ whole genome shotgun (WGS) entry which is preliminary data.</text>
</comment>
<feature type="transmembrane region" description="Helical" evidence="3">
    <location>
        <begin position="340"/>
        <end position="358"/>
    </location>
</feature>
<dbReference type="CDD" id="cd00118">
    <property type="entry name" value="LysM"/>
    <property type="match status" value="1"/>
</dbReference>
<dbReference type="InterPro" id="IPR057840">
    <property type="entry name" value="FimV_N"/>
</dbReference>
<feature type="region of interest" description="Disordered" evidence="2">
    <location>
        <begin position="211"/>
        <end position="238"/>
    </location>
</feature>
<dbReference type="Pfam" id="PF25800">
    <property type="entry name" value="FimV_N"/>
    <property type="match status" value="1"/>
</dbReference>
<feature type="domain" description="LysM" evidence="5">
    <location>
        <begin position="146"/>
        <end position="201"/>
    </location>
</feature>
<dbReference type="InterPro" id="IPR036779">
    <property type="entry name" value="LysM_dom_sf"/>
</dbReference>
<organism evidence="6 7">
    <name type="scientific">Halomonas casei</name>
    <dbReference type="NCBI Taxonomy" id="2742613"/>
    <lineage>
        <taxon>Bacteria</taxon>
        <taxon>Pseudomonadati</taxon>
        <taxon>Pseudomonadota</taxon>
        <taxon>Gammaproteobacteria</taxon>
        <taxon>Oceanospirillales</taxon>
        <taxon>Halomonadaceae</taxon>
        <taxon>Halomonas</taxon>
    </lineage>
</organism>
<keyword evidence="4" id="KW-0732">Signal</keyword>
<evidence type="ECO:0000256" key="4">
    <source>
        <dbReference type="SAM" id="SignalP"/>
    </source>
</evidence>
<keyword evidence="3" id="KW-1133">Transmembrane helix</keyword>
<sequence length="457" mass="49797">MKPIRAWAVCVSLSLVSPLAIAVELGYANVSSYLNEPLKASLSLLGNSDYPLEDISVRVANQTDFAAAGLEWTPSAASVTAQVKERQGRRQVYLSSQQTMQEPWLELLLTLEYPGGSQTRDVTLLFDPHDYAQRVALNNFPNDDQQRAYINRGDTLWSVAERTKPAKASVQQMMAALVDANPNIFPSGNANEIRAGQTLRVPNEERVMARSSVDMPNAPADSTQALQTSETDLSSGAANADALTVGRPAAIEEDIEPPEALLPGGLAEQLRSNQAALQQVRDERELMRTELSELRSDIASLAEALSDALSSQAVAAEQSPARPAASTSEGQSANTFIADYQWPLGLTAIVLLVVLLIWRRKHQDETWDDAAMAKAVIKPSASPTLTPGPDKKVDDDHNKRPLGEGERDENPDHWLVDYHPPNEQLATHRATGANRAPGSIEASWEIEEVAFKPVDNR</sequence>
<feature type="region of interest" description="Disordered" evidence="2">
    <location>
        <begin position="378"/>
        <end position="419"/>
    </location>
</feature>
<feature type="compositionally biased region" description="Basic and acidic residues" evidence="2">
    <location>
        <begin position="389"/>
        <end position="416"/>
    </location>
</feature>
<feature type="signal peptide" evidence="4">
    <location>
        <begin position="1"/>
        <end position="22"/>
    </location>
</feature>
<proteinExistence type="predicted"/>
<dbReference type="InterPro" id="IPR020012">
    <property type="entry name" value="LysM_FimV"/>
</dbReference>
<keyword evidence="3" id="KW-0472">Membrane</keyword>
<keyword evidence="3" id="KW-0812">Transmembrane</keyword>
<name>A0ABR9F2H9_9GAMM</name>
<accession>A0ABR9F2H9</accession>
<feature type="chain" id="PRO_5046383879" evidence="4">
    <location>
        <begin position="23"/>
        <end position="457"/>
    </location>
</feature>
<evidence type="ECO:0000256" key="3">
    <source>
        <dbReference type="SAM" id="Phobius"/>
    </source>
</evidence>
<evidence type="ECO:0000259" key="5">
    <source>
        <dbReference type="PROSITE" id="PS51782"/>
    </source>
</evidence>
<dbReference type="NCBIfam" id="TIGR03505">
    <property type="entry name" value="FimV_core"/>
    <property type="match status" value="1"/>
</dbReference>
<evidence type="ECO:0000256" key="1">
    <source>
        <dbReference type="SAM" id="Coils"/>
    </source>
</evidence>
<dbReference type="RefSeq" id="WP_096279667.1">
    <property type="nucleotide sequence ID" value="NZ_CBCSBM010000008.1"/>
</dbReference>
<feature type="compositionally biased region" description="Polar residues" evidence="2">
    <location>
        <begin position="220"/>
        <end position="237"/>
    </location>
</feature>
<dbReference type="Proteomes" id="UP001645039">
    <property type="component" value="Unassembled WGS sequence"/>
</dbReference>
<feature type="coiled-coil region" evidence="1">
    <location>
        <begin position="277"/>
        <end position="304"/>
    </location>
</feature>
<dbReference type="Pfam" id="PF01476">
    <property type="entry name" value="LysM"/>
    <property type="match status" value="1"/>
</dbReference>
<gene>
    <name evidence="6" type="ORF">EI168_11255</name>
</gene>
<keyword evidence="7" id="KW-1185">Reference proteome</keyword>
<protein>
    <submittedName>
        <fullName evidence="6">LysM peptidoglycan-binding domain-containing protein</fullName>
    </submittedName>
</protein>
<dbReference type="InterPro" id="IPR018392">
    <property type="entry name" value="LysM"/>
</dbReference>
<dbReference type="Gene3D" id="3.10.350.10">
    <property type="entry name" value="LysM domain"/>
    <property type="match status" value="1"/>
</dbReference>
<evidence type="ECO:0000313" key="6">
    <source>
        <dbReference type="EMBL" id="MBE0400682.1"/>
    </source>
</evidence>
<dbReference type="EMBL" id="RRZD01000009">
    <property type="protein sequence ID" value="MBE0400682.1"/>
    <property type="molecule type" value="Genomic_DNA"/>
</dbReference>
<evidence type="ECO:0000256" key="2">
    <source>
        <dbReference type="SAM" id="MobiDB-lite"/>
    </source>
</evidence>
<dbReference type="PROSITE" id="PS51782">
    <property type="entry name" value="LYSM"/>
    <property type="match status" value="1"/>
</dbReference>
<reference evidence="6 7" key="1">
    <citation type="submission" date="2020-07" db="EMBL/GenBank/DDBJ databases">
        <title>Halophilic bacteria isolated from french cheeses.</title>
        <authorList>
            <person name="Kothe C.I."/>
            <person name="Farah-Kraiem B."/>
            <person name="Renault P."/>
            <person name="Dridi B."/>
        </authorList>
    </citation>
    <scope>NUCLEOTIDE SEQUENCE [LARGE SCALE GENOMIC DNA]</scope>
    <source>
        <strain evidence="6 7">FME1</strain>
    </source>
</reference>
<keyword evidence="1" id="KW-0175">Coiled coil</keyword>
<evidence type="ECO:0000313" key="7">
    <source>
        <dbReference type="Proteomes" id="UP001645039"/>
    </source>
</evidence>